<reference evidence="1" key="1">
    <citation type="submission" date="2023-10" db="EMBL/GenBank/DDBJ databases">
        <title>Genome assembly of Pristionchus species.</title>
        <authorList>
            <person name="Yoshida K."/>
            <person name="Sommer R.J."/>
        </authorList>
    </citation>
    <scope>NUCLEOTIDE SEQUENCE</scope>
    <source>
        <strain evidence="1">RS0144</strain>
    </source>
</reference>
<dbReference type="Proteomes" id="UP001432027">
    <property type="component" value="Unassembled WGS sequence"/>
</dbReference>
<keyword evidence="2" id="KW-1185">Reference proteome</keyword>
<evidence type="ECO:0000313" key="1">
    <source>
        <dbReference type="EMBL" id="GMS89696.1"/>
    </source>
</evidence>
<protein>
    <recommendedName>
        <fullName evidence="3">SUEL-type lectin domain-containing protein</fullName>
    </recommendedName>
</protein>
<dbReference type="AlphaFoldDB" id="A0AAV5T298"/>
<evidence type="ECO:0008006" key="3">
    <source>
        <dbReference type="Google" id="ProtNLM"/>
    </source>
</evidence>
<accession>A0AAV5T298</accession>
<sequence length="112" mass="12683">FQCDGEHDDGKSVIVAGEREYVYSMSILETSCDDKHNLVVKPKYRDHPYYSPPTVASVAFCAKEHDVFGFRSNCVRRMECNGKSCSIVNSETIASEYDVTCTNPKHVFQHIL</sequence>
<feature type="non-terminal residue" evidence="1">
    <location>
        <position position="1"/>
    </location>
</feature>
<gene>
    <name evidence="1" type="ORF">PENTCL1PPCAC_11871</name>
</gene>
<dbReference type="EMBL" id="BTSX01000003">
    <property type="protein sequence ID" value="GMS89696.1"/>
    <property type="molecule type" value="Genomic_DNA"/>
</dbReference>
<name>A0AAV5T298_9BILA</name>
<evidence type="ECO:0000313" key="2">
    <source>
        <dbReference type="Proteomes" id="UP001432027"/>
    </source>
</evidence>
<proteinExistence type="predicted"/>
<comment type="caution">
    <text evidence="1">The sequence shown here is derived from an EMBL/GenBank/DDBJ whole genome shotgun (WGS) entry which is preliminary data.</text>
</comment>
<organism evidence="1 2">
    <name type="scientific">Pristionchus entomophagus</name>
    <dbReference type="NCBI Taxonomy" id="358040"/>
    <lineage>
        <taxon>Eukaryota</taxon>
        <taxon>Metazoa</taxon>
        <taxon>Ecdysozoa</taxon>
        <taxon>Nematoda</taxon>
        <taxon>Chromadorea</taxon>
        <taxon>Rhabditida</taxon>
        <taxon>Rhabditina</taxon>
        <taxon>Diplogasteromorpha</taxon>
        <taxon>Diplogasteroidea</taxon>
        <taxon>Neodiplogasteridae</taxon>
        <taxon>Pristionchus</taxon>
    </lineage>
</organism>